<dbReference type="EMBL" id="JACEGC010000067">
    <property type="protein sequence ID" value="MBC1196289.1"/>
    <property type="molecule type" value="Genomic_DNA"/>
</dbReference>
<reference evidence="1 2" key="1">
    <citation type="submission" date="2020-07" db="EMBL/GenBank/DDBJ databases">
        <title>Genomes of two Microcystis aeruginosa (Cyanobacteria) strains from Florida (USA) with disparate toxicogenic potential.</title>
        <authorList>
            <person name="Lefler F.W."/>
            <person name="Barbosa M."/>
            <person name="Berthold D.E."/>
            <person name="Laughinghouse H.D. IV."/>
        </authorList>
    </citation>
    <scope>NUCLEOTIDE SEQUENCE [LARGE SCALE GENOMIC DNA]</scope>
    <source>
        <strain evidence="1 2">BLCCF158</strain>
    </source>
</reference>
<dbReference type="Proteomes" id="UP000525432">
    <property type="component" value="Unassembled WGS sequence"/>
</dbReference>
<dbReference type="InterPro" id="IPR011009">
    <property type="entry name" value="Kinase-like_dom_sf"/>
</dbReference>
<dbReference type="Gene3D" id="1.10.510.10">
    <property type="entry name" value="Transferase(Phosphotransferase) domain 1"/>
    <property type="match status" value="1"/>
</dbReference>
<proteinExistence type="predicted"/>
<dbReference type="AlphaFoldDB" id="A0A841V5C5"/>
<accession>A0A841V5C5</accession>
<evidence type="ECO:0000313" key="1">
    <source>
        <dbReference type="EMBL" id="MBC1196289.1"/>
    </source>
</evidence>
<dbReference type="SUPFAM" id="SSF56112">
    <property type="entry name" value="Protein kinase-like (PK-like)"/>
    <property type="match status" value="1"/>
</dbReference>
<protein>
    <recommendedName>
        <fullName evidence="3">Protein kinase domain-containing protein</fullName>
    </recommendedName>
</protein>
<comment type="caution">
    <text evidence="1">The sequence shown here is derived from an EMBL/GenBank/DDBJ whole genome shotgun (WGS) entry which is preliminary data.</text>
</comment>
<evidence type="ECO:0008006" key="3">
    <source>
        <dbReference type="Google" id="ProtNLM"/>
    </source>
</evidence>
<evidence type="ECO:0000313" key="2">
    <source>
        <dbReference type="Proteomes" id="UP000525432"/>
    </source>
</evidence>
<sequence>MIHGDIKPEKVLIDSDNLGLVYLKASDLYSLEVTLICLLTETKSANISKLIDEKADQFPHKSYLPPLNPRFIQCPMSIIALLMPKPLNAL</sequence>
<name>A0A841V5C5_MICAE</name>
<gene>
    <name evidence="1" type="ORF">H0901_13740</name>
</gene>
<dbReference type="RefSeq" id="WP_221633224.1">
    <property type="nucleotide sequence ID" value="NZ_JACEGC010000067.1"/>
</dbReference>
<organism evidence="1 2">
    <name type="scientific">Microcystis aeruginosa BLCC-F158</name>
    <dbReference type="NCBI Taxonomy" id="2755316"/>
    <lineage>
        <taxon>Bacteria</taxon>
        <taxon>Bacillati</taxon>
        <taxon>Cyanobacteriota</taxon>
        <taxon>Cyanophyceae</taxon>
        <taxon>Oscillatoriophycideae</taxon>
        <taxon>Chroococcales</taxon>
        <taxon>Microcystaceae</taxon>
        <taxon>Microcystis</taxon>
    </lineage>
</organism>